<dbReference type="InterPro" id="IPR002925">
    <property type="entry name" value="Dienelactn_hydro"/>
</dbReference>
<name>A0A378ZPC0_9HYPH</name>
<dbReference type="RefSeq" id="WP_019964228.1">
    <property type="nucleotide sequence ID" value="NZ_UGSK01000001.1"/>
</dbReference>
<sequence length="333" mass="34824">MTLARNLFLLLFALCSSLPGPAALAASYKAGVTRVTGEEAGGQITAFVWYPGSAEETPWQAGPFEIRAARNGPVADGRFPVVLLSHGRGGAPLSHRELAASLAREGFIVVALVHQGDTAGQPSASLPLILTRRPAQAVAALDAALADSRIAPHADTSRIGVIGFSAGGYTALTVAGAKPDFELALRFCQTPAGRSDPGSCPPDDDGIQSAQADLKAWKAPSESRFKALVLLDPLAIMFDARALADLKLPVMLVSPQDDLYMRSGANALALAQNLPAPPQQLSMPGRHFVFIDPCPPALAEEAELICKDAPGVDRAAIHRTLEAAIAAFLKESL</sequence>
<evidence type="ECO:0000256" key="2">
    <source>
        <dbReference type="ARBA" id="ARBA00022963"/>
    </source>
</evidence>
<evidence type="ECO:0000256" key="4">
    <source>
        <dbReference type="SAM" id="SignalP"/>
    </source>
</evidence>
<dbReference type="AlphaFoldDB" id="A0A378ZPC0"/>
<dbReference type="SUPFAM" id="SSF53474">
    <property type="entry name" value="alpha/beta-Hydrolases"/>
    <property type="match status" value="1"/>
</dbReference>
<keyword evidence="1 6" id="KW-0378">Hydrolase</keyword>
<dbReference type="PANTHER" id="PTHR10272:SF0">
    <property type="entry name" value="PLATELET-ACTIVATING FACTOR ACETYLHYDROLASE"/>
    <property type="match status" value="1"/>
</dbReference>
<feature type="chain" id="PRO_5016614978" evidence="4">
    <location>
        <begin position="26"/>
        <end position="333"/>
    </location>
</feature>
<dbReference type="InterPro" id="IPR016986">
    <property type="entry name" value="UCP031982_abhydr"/>
</dbReference>
<evidence type="ECO:0000256" key="3">
    <source>
        <dbReference type="ARBA" id="ARBA00023098"/>
    </source>
</evidence>
<dbReference type="GO" id="GO:0016042">
    <property type="term" value="P:lipid catabolic process"/>
    <property type="evidence" value="ECO:0007669"/>
    <property type="project" value="UniProtKB-KW"/>
</dbReference>
<dbReference type="PANTHER" id="PTHR10272">
    <property type="entry name" value="PLATELET-ACTIVATING FACTOR ACETYLHYDROLASE"/>
    <property type="match status" value="1"/>
</dbReference>
<dbReference type="GO" id="GO:0003847">
    <property type="term" value="F:1-alkyl-2-acetylglycerophosphocholine esterase activity"/>
    <property type="evidence" value="ECO:0007669"/>
    <property type="project" value="TreeGrafter"/>
</dbReference>
<evidence type="ECO:0000259" key="5">
    <source>
        <dbReference type="Pfam" id="PF01738"/>
    </source>
</evidence>
<dbReference type="OrthoDB" id="9814760at2"/>
<dbReference type="Pfam" id="PF01738">
    <property type="entry name" value="DLH"/>
    <property type="match status" value="1"/>
</dbReference>
<protein>
    <submittedName>
        <fullName evidence="6">Predicted dienelactone hydrolase</fullName>
    </submittedName>
</protein>
<evidence type="ECO:0000256" key="1">
    <source>
        <dbReference type="ARBA" id="ARBA00022801"/>
    </source>
</evidence>
<dbReference type="Proteomes" id="UP000255000">
    <property type="component" value="Unassembled WGS sequence"/>
</dbReference>
<feature type="domain" description="Dienelactone hydrolase" evidence="5">
    <location>
        <begin position="71"/>
        <end position="187"/>
    </location>
</feature>
<dbReference type="EMBL" id="UGSK01000001">
    <property type="protein sequence ID" value="SUA99125.1"/>
    <property type="molecule type" value="Genomic_DNA"/>
</dbReference>
<evidence type="ECO:0000313" key="7">
    <source>
        <dbReference type="Proteomes" id="UP000255000"/>
    </source>
</evidence>
<gene>
    <name evidence="6" type="ORF">NCTC13350_00017</name>
</gene>
<dbReference type="Gene3D" id="3.40.50.1820">
    <property type="entry name" value="alpha/beta hydrolase"/>
    <property type="match status" value="1"/>
</dbReference>
<dbReference type="PIRSF" id="PIRSF031982">
    <property type="entry name" value="UCP031982_abhydr"/>
    <property type="match status" value="1"/>
</dbReference>
<keyword evidence="4" id="KW-0732">Signal</keyword>
<evidence type="ECO:0000313" key="6">
    <source>
        <dbReference type="EMBL" id="SUA99125.1"/>
    </source>
</evidence>
<dbReference type="InterPro" id="IPR029058">
    <property type="entry name" value="AB_hydrolase_fold"/>
</dbReference>
<proteinExistence type="predicted"/>
<keyword evidence="3" id="KW-0443">Lipid metabolism</keyword>
<feature type="signal peptide" evidence="4">
    <location>
        <begin position="1"/>
        <end position="25"/>
    </location>
</feature>
<reference evidence="6 7" key="1">
    <citation type="submission" date="2018-06" db="EMBL/GenBank/DDBJ databases">
        <authorList>
            <consortium name="Pathogen Informatics"/>
            <person name="Doyle S."/>
        </authorList>
    </citation>
    <scope>NUCLEOTIDE SEQUENCE [LARGE SCALE GENOMIC DNA]</scope>
    <source>
        <strain evidence="6 7">NCTC13350</strain>
    </source>
</reference>
<keyword evidence="2" id="KW-0442">Lipid degradation</keyword>
<accession>A0A378ZPC0</accession>
<organism evidence="6 7">
    <name type="scientific">Pannonibacter phragmitetus</name>
    <dbReference type="NCBI Taxonomy" id="121719"/>
    <lineage>
        <taxon>Bacteria</taxon>
        <taxon>Pseudomonadati</taxon>
        <taxon>Pseudomonadota</taxon>
        <taxon>Alphaproteobacteria</taxon>
        <taxon>Hyphomicrobiales</taxon>
        <taxon>Stappiaceae</taxon>
        <taxon>Pannonibacter</taxon>
    </lineage>
</organism>